<sequence length="254" mass="28024">MSHPAETWVRPFRLTPMPRLRLVCFPHAGGSASFFAAWKERLPADIDLLAMQYPGREDRFNETPLTGMAPLAEGAALALREFADAPLVLFGHSLGAALAYETALQLEHAGLSPHHLFVSALPAPHLQRGGELHRGDEAALLDDIRRQGGASELLEDADLRALFLPILRADYQVIETYRRARPVALACPVDVLLGDRDEEASSDEAQGWDLAGRQRATLKRFPGGHFYLVGQRTAVIEHLLCRLGHAETLFREIA</sequence>
<dbReference type="KEGG" id="maer:DAI18_17615"/>
<comment type="similarity">
    <text evidence="1">Belongs to the thioesterase family.</text>
</comment>
<evidence type="ECO:0000256" key="1">
    <source>
        <dbReference type="ARBA" id="ARBA00007169"/>
    </source>
</evidence>
<dbReference type="GO" id="GO:0016787">
    <property type="term" value="F:hydrolase activity"/>
    <property type="evidence" value="ECO:0007669"/>
    <property type="project" value="UniProtKB-KW"/>
</dbReference>
<gene>
    <name evidence="4" type="ORF">DAI18_17615</name>
</gene>
<evidence type="ECO:0000256" key="2">
    <source>
        <dbReference type="ARBA" id="ARBA00022801"/>
    </source>
</evidence>
<dbReference type="OrthoDB" id="8480037at2"/>
<dbReference type="Pfam" id="PF00975">
    <property type="entry name" value="Thioesterase"/>
    <property type="match status" value="1"/>
</dbReference>
<dbReference type="InterPro" id="IPR020802">
    <property type="entry name" value="TesA-like"/>
</dbReference>
<evidence type="ECO:0000259" key="3">
    <source>
        <dbReference type="SMART" id="SM00824"/>
    </source>
</evidence>
<dbReference type="RefSeq" id="WP_107890062.1">
    <property type="nucleotide sequence ID" value="NZ_CP028519.1"/>
</dbReference>
<dbReference type="PANTHER" id="PTHR11487:SF0">
    <property type="entry name" value="S-ACYL FATTY ACID SYNTHASE THIOESTERASE, MEDIUM CHAIN"/>
    <property type="match status" value="1"/>
</dbReference>
<dbReference type="EMBL" id="CP028519">
    <property type="protein sequence ID" value="AVY95656.1"/>
    <property type="molecule type" value="Genomic_DNA"/>
</dbReference>
<keyword evidence="2" id="KW-0378">Hydrolase</keyword>
<feature type="domain" description="Thioesterase TesA-like" evidence="3">
    <location>
        <begin position="23"/>
        <end position="239"/>
    </location>
</feature>
<accession>A0A2S0PE52</accession>
<dbReference type="SMART" id="SM00824">
    <property type="entry name" value="PKS_TE"/>
    <property type="match status" value="1"/>
</dbReference>
<name>A0A2S0PE52_9NEIS</name>
<dbReference type="GO" id="GO:0008610">
    <property type="term" value="P:lipid biosynthetic process"/>
    <property type="evidence" value="ECO:0007669"/>
    <property type="project" value="TreeGrafter"/>
</dbReference>
<keyword evidence="5" id="KW-1185">Reference proteome</keyword>
<dbReference type="InterPro" id="IPR029058">
    <property type="entry name" value="AB_hydrolase_fold"/>
</dbReference>
<dbReference type="STRING" id="1122240.GCA_000620105_01856"/>
<dbReference type="SUPFAM" id="SSF53474">
    <property type="entry name" value="alpha/beta-Hydrolases"/>
    <property type="match status" value="1"/>
</dbReference>
<dbReference type="Gene3D" id="3.40.50.1820">
    <property type="entry name" value="alpha/beta hydrolase"/>
    <property type="match status" value="1"/>
</dbReference>
<reference evidence="4 5" key="1">
    <citation type="submission" date="2018-04" db="EMBL/GenBank/DDBJ databases">
        <title>Denitrifier Microvirgula.</title>
        <authorList>
            <person name="Anderson E."/>
            <person name="Jang J."/>
            <person name="Ishii S."/>
        </authorList>
    </citation>
    <scope>NUCLEOTIDE SEQUENCE [LARGE SCALE GENOMIC DNA]</scope>
    <source>
        <strain evidence="4 5">BE2.4</strain>
    </source>
</reference>
<dbReference type="Proteomes" id="UP000244173">
    <property type="component" value="Chromosome"/>
</dbReference>
<evidence type="ECO:0000313" key="5">
    <source>
        <dbReference type="Proteomes" id="UP000244173"/>
    </source>
</evidence>
<dbReference type="InterPro" id="IPR012223">
    <property type="entry name" value="TEII"/>
</dbReference>
<protein>
    <submittedName>
        <fullName evidence="4">Thioesterase</fullName>
    </submittedName>
</protein>
<proteinExistence type="inferred from homology"/>
<dbReference type="InterPro" id="IPR001031">
    <property type="entry name" value="Thioesterase"/>
</dbReference>
<dbReference type="AlphaFoldDB" id="A0A2S0PE52"/>
<evidence type="ECO:0000313" key="4">
    <source>
        <dbReference type="EMBL" id="AVY95656.1"/>
    </source>
</evidence>
<dbReference type="PANTHER" id="PTHR11487">
    <property type="entry name" value="THIOESTERASE"/>
    <property type="match status" value="1"/>
</dbReference>
<organism evidence="4 5">
    <name type="scientific">Microvirgula aerodenitrificans</name>
    <dbReference type="NCBI Taxonomy" id="57480"/>
    <lineage>
        <taxon>Bacteria</taxon>
        <taxon>Pseudomonadati</taxon>
        <taxon>Pseudomonadota</taxon>
        <taxon>Betaproteobacteria</taxon>
        <taxon>Neisseriales</taxon>
        <taxon>Aquaspirillaceae</taxon>
        <taxon>Microvirgula</taxon>
    </lineage>
</organism>